<reference evidence="4" key="1">
    <citation type="submission" date="2019-12" db="UniProtKB">
        <authorList>
            <consortium name="WormBaseParasite"/>
        </authorList>
    </citation>
    <scope>IDENTIFICATION</scope>
</reference>
<protein>
    <submittedName>
        <fullName evidence="4">DNA/pantothenate metabolism flavoprotein C-terminal domain-containing protein</fullName>
    </submittedName>
</protein>
<dbReference type="AlphaFoldDB" id="A0A5S6QD36"/>
<evidence type="ECO:0000259" key="2">
    <source>
        <dbReference type="Pfam" id="PF04127"/>
    </source>
</evidence>
<proteinExistence type="inferred from homology"/>
<comment type="similarity">
    <text evidence="1">Belongs to the PPC synthetase family.</text>
</comment>
<accession>A0A5S6QD36</accession>
<dbReference type="InterPro" id="IPR035929">
    <property type="entry name" value="CoaB-like_sf"/>
</dbReference>
<dbReference type="Pfam" id="PF04127">
    <property type="entry name" value="DFP"/>
    <property type="match status" value="1"/>
</dbReference>
<evidence type="ECO:0000313" key="3">
    <source>
        <dbReference type="Proteomes" id="UP000046395"/>
    </source>
</evidence>
<dbReference type="WBParaSite" id="TMUE_1000005133.1">
    <property type="protein sequence ID" value="TMUE_1000005133.1"/>
    <property type="gene ID" value="WBGene00285353"/>
</dbReference>
<name>A0A5S6QD36_TRIMR</name>
<dbReference type="SUPFAM" id="SSF102645">
    <property type="entry name" value="CoaB-like"/>
    <property type="match status" value="1"/>
</dbReference>
<evidence type="ECO:0000256" key="1">
    <source>
        <dbReference type="ARBA" id="ARBA00005703"/>
    </source>
</evidence>
<dbReference type="GO" id="GO:0003824">
    <property type="term" value="F:catalytic activity"/>
    <property type="evidence" value="ECO:0007669"/>
    <property type="project" value="UniProtKB-ARBA"/>
</dbReference>
<organism evidence="3 4">
    <name type="scientific">Trichuris muris</name>
    <name type="common">Mouse whipworm</name>
    <dbReference type="NCBI Taxonomy" id="70415"/>
    <lineage>
        <taxon>Eukaryota</taxon>
        <taxon>Metazoa</taxon>
        <taxon>Ecdysozoa</taxon>
        <taxon>Nematoda</taxon>
        <taxon>Enoplea</taxon>
        <taxon>Dorylaimia</taxon>
        <taxon>Trichinellida</taxon>
        <taxon>Trichuridae</taxon>
        <taxon>Trichuris</taxon>
    </lineage>
</organism>
<dbReference type="Gene3D" id="3.40.50.10300">
    <property type="entry name" value="CoaB-like"/>
    <property type="match status" value="1"/>
</dbReference>
<evidence type="ECO:0000313" key="4">
    <source>
        <dbReference type="WBParaSite" id="TMUE_1000005133.1"/>
    </source>
</evidence>
<keyword evidence="3" id="KW-1185">Reference proteome</keyword>
<dbReference type="Proteomes" id="UP000046395">
    <property type="component" value="Unassembled WGS sequence"/>
</dbReference>
<dbReference type="PANTHER" id="PTHR12290">
    <property type="entry name" value="CORNICHON-RELATED"/>
    <property type="match status" value="1"/>
</dbReference>
<dbReference type="GO" id="GO:0015937">
    <property type="term" value="P:coenzyme A biosynthetic process"/>
    <property type="evidence" value="ECO:0007669"/>
    <property type="project" value="UniProtKB-ARBA"/>
</dbReference>
<sequence>MQPAASREFADLCLRKLLRNALFVIGSKGFEGGIEVSKKDESLSFLLVRPSILLKMFDLSEKHYSIEPEVRTKICDFLDLHLTRDSQPVVLITSGGTMVPLERNVVRFIENFSAGTRGSASAECFVQAGYAVIFLFRRNSLVPYGRRFLRGLNLTDCLLVNTTGSSPVVQIDPEKVPNASNWVLAYQRAKAQHQLLLIEFTTVDEYLAKLAYISRQLAAFGKRALLYLAAAVSDFYIPYDDMPVHKLQTSEGPVHLTLKLVPKILGALVTEIVRDAFVVSFKLETDPSLLIPKCKDALKKYSHQLVIGNMLQDRKIEVFFVTHDGVEPIRLRDMAAQENEEIENFIVERLVFLHRKHMKTVC</sequence>
<feature type="domain" description="DNA/pantothenate metabolism flavoprotein C-terminal" evidence="2">
    <location>
        <begin position="218"/>
        <end position="315"/>
    </location>
</feature>
<dbReference type="InterPro" id="IPR007085">
    <property type="entry name" value="DNA/pantothenate-metab_flavo_C"/>
</dbReference>
<dbReference type="STRING" id="70415.A0A5S6QD36"/>